<dbReference type="InterPro" id="IPR003439">
    <property type="entry name" value="ABC_transporter-like_ATP-bd"/>
</dbReference>
<dbReference type="SMART" id="SM00382">
    <property type="entry name" value="AAA"/>
    <property type="match status" value="1"/>
</dbReference>
<evidence type="ECO:0000256" key="5">
    <source>
        <dbReference type="ARBA" id="ARBA00022840"/>
    </source>
</evidence>
<evidence type="ECO:0000259" key="6">
    <source>
        <dbReference type="PROSITE" id="PS50893"/>
    </source>
</evidence>
<dbReference type="KEGG" id="pstg:E8M01_17665"/>
<dbReference type="SUPFAM" id="SSF52540">
    <property type="entry name" value="P-loop containing nucleoside triphosphate hydrolases"/>
    <property type="match status" value="1"/>
</dbReference>
<dbReference type="NCBIfam" id="TIGR01727">
    <property type="entry name" value="oligo_HPY"/>
    <property type="match status" value="1"/>
</dbReference>
<evidence type="ECO:0000256" key="2">
    <source>
        <dbReference type="ARBA" id="ARBA00005417"/>
    </source>
</evidence>
<dbReference type="Pfam" id="PF00005">
    <property type="entry name" value="ABC_tran"/>
    <property type="match status" value="1"/>
</dbReference>
<evidence type="ECO:0000256" key="3">
    <source>
        <dbReference type="ARBA" id="ARBA00022448"/>
    </source>
</evidence>
<feature type="domain" description="ABC transporter" evidence="6">
    <location>
        <begin position="6"/>
        <end position="257"/>
    </location>
</feature>
<keyword evidence="5 7" id="KW-0067">ATP-binding</keyword>
<dbReference type="PANTHER" id="PTHR43776">
    <property type="entry name" value="TRANSPORT ATP-BINDING PROTEIN"/>
    <property type="match status" value="1"/>
</dbReference>
<dbReference type="Pfam" id="PF08352">
    <property type="entry name" value="oligo_HPY"/>
    <property type="match status" value="1"/>
</dbReference>
<keyword evidence="3" id="KW-0813">Transport</keyword>
<dbReference type="InterPro" id="IPR027417">
    <property type="entry name" value="P-loop_NTPase"/>
</dbReference>
<comment type="similarity">
    <text evidence="2">Belongs to the ABC transporter superfamily.</text>
</comment>
<dbReference type="AlphaFoldDB" id="A0A4D7AXD9"/>
<dbReference type="InterPro" id="IPR050319">
    <property type="entry name" value="ABC_transp_ATP-bind"/>
</dbReference>
<dbReference type="GO" id="GO:0015833">
    <property type="term" value="P:peptide transport"/>
    <property type="evidence" value="ECO:0007669"/>
    <property type="project" value="InterPro"/>
</dbReference>
<gene>
    <name evidence="7" type="ORF">E8M01_17665</name>
</gene>
<dbReference type="Proteomes" id="UP000298781">
    <property type="component" value="Chromosome"/>
</dbReference>
<sequence length="324" mass="35554">MTEALLSVKNLVKNYAITGGLLSREVARVHAVDGVNFDIKAGETLGLVGESGCGKSTTGRCILRLIEPTAGEIWFEGKDVMALGHDALTALRRDMQIIFQDPYASLNPRMTIGAIIAEALIIHGLAKSKQDLDARVVDLLETVGLRSDHMSRYPHEFSGGQRQRIGIARALAVEPKLIVCDEPVSALDVSVQAQVINLLEDLQEKFSLTYLFIAHDLSVVEHISTRVAVMYLGRVVEIAPARDLYTTPLHPYTEALLSAVPIPDPKVKRRRIMLQGDVPNPINPPTGCHFHTRCPVRQLPLCSQTSPELKQSADGHWVACHLRG</sequence>
<dbReference type="CDD" id="cd03257">
    <property type="entry name" value="ABC_NikE_OppD_transporters"/>
    <property type="match status" value="1"/>
</dbReference>
<dbReference type="NCBIfam" id="NF008453">
    <property type="entry name" value="PRK11308.1"/>
    <property type="match status" value="1"/>
</dbReference>
<dbReference type="FunFam" id="3.40.50.300:FF:000016">
    <property type="entry name" value="Oligopeptide ABC transporter ATP-binding component"/>
    <property type="match status" value="1"/>
</dbReference>
<dbReference type="OrthoDB" id="9802264at2"/>
<protein>
    <submittedName>
        <fullName evidence="7">Dipeptide ABC transporter ATP-binding protein</fullName>
    </submittedName>
</protein>
<dbReference type="RefSeq" id="WP_136961325.1">
    <property type="nucleotide sequence ID" value="NZ_CP039690.1"/>
</dbReference>
<proteinExistence type="inferred from homology"/>
<name>A0A4D7AXD9_9HYPH</name>
<evidence type="ECO:0000313" key="7">
    <source>
        <dbReference type="EMBL" id="QCI65879.1"/>
    </source>
</evidence>
<dbReference type="Gene3D" id="3.40.50.300">
    <property type="entry name" value="P-loop containing nucleotide triphosphate hydrolases"/>
    <property type="match status" value="1"/>
</dbReference>
<dbReference type="InterPro" id="IPR013563">
    <property type="entry name" value="Oligopep_ABC_C"/>
</dbReference>
<dbReference type="PROSITE" id="PS00211">
    <property type="entry name" value="ABC_TRANSPORTER_1"/>
    <property type="match status" value="1"/>
</dbReference>
<comment type="subcellular location">
    <subcellularLocation>
        <location evidence="1">Cell inner membrane</location>
        <topology evidence="1">Peripheral membrane protein</topology>
    </subcellularLocation>
</comment>
<dbReference type="InterPro" id="IPR017871">
    <property type="entry name" value="ABC_transporter-like_CS"/>
</dbReference>
<organism evidence="7 8">
    <name type="scientific">Phreatobacter stygius</name>
    <dbReference type="NCBI Taxonomy" id="1940610"/>
    <lineage>
        <taxon>Bacteria</taxon>
        <taxon>Pseudomonadati</taxon>
        <taxon>Pseudomonadota</taxon>
        <taxon>Alphaproteobacteria</taxon>
        <taxon>Hyphomicrobiales</taxon>
        <taxon>Phreatobacteraceae</taxon>
        <taxon>Phreatobacter</taxon>
    </lineage>
</organism>
<dbReference type="PROSITE" id="PS50893">
    <property type="entry name" value="ABC_TRANSPORTER_2"/>
    <property type="match status" value="1"/>
</dbReference>
<dbReference type="GO" id="GO:0005886">
    <property type="term" value="C:plasma membrane"/>
    <property type="evidence" value="ECO:0007669"/>
    <property type="project" value="UniProtKB-SubCell"/>
</dbReference>
<dbReference type="EMBL" id="CP039690">
    <property type="protein sequence ID" value="QCI65879.1"/>
    <property type="molecule type" value="Genomic_DNA"/>
</dbReference>
<dbReference type="PANTHER" id="PTHR43776:SF7">
    <property type="entry name" value="D,D-DIPEPTIDE TRANSPORT ATP-BINDING PROTEIN DDPF-RELATED"/>
    <property type="match status" value="1"/>
</dbReference>
<dbReference type="InterPro" id="IPR003593">
    <property type="entry name" value="AAA+_ATPase"/>
</dbReference>
<keyword evidence="4" id="KW-0547">Nucleotide-binding</keyword>
<dbReference type="GO" id="GO:0016887">
    <property type="term" value="F:ATP hydrolysis activity"/>
    <property type="evidence" value="ECO:0007669"/>
    <property type="project" value="InterPro"/>
</dbReference>
<keyword evidence="8" id="KW-1185">Reference proteome</keyword>
<reference evidence="7 8" key="1">
    <citation type="submission" date="2019-04" db="EMBL/GenBank/DDBJ databases">
        <title>Phreatobacter aquaticus sp. nov.</title>
        <authorList>
            <person name="Choi A."/>
        </authorList>
    </citation>
    <scope>NUCLEOTIDE SEQUENCE [LARGE SCALE GENOMIC DNA]</scope>
    <source>
        <strain evidence="7 8">KCTC 52518</strain>
    </source>
</reference>
<accession>A0A4D7AXD9</accession>
<evidence type="ECO:0000256" key="1">
    <source>
        <dbReference type="ARBA" id="ARBA00004417"/>
    </source>
</evidence>
<dbReference type="GO" id="GO:0005524">
    <property type="term" value="F:ATP binding"/>
    <property type="evidence" value="ECO:0007669"/>
    <property type="project" value="UniProtKB-KW"/>
</dbReference>
<evidence type="ECO:0000256" key="4">
    <source>
        <dbReference type="ARBA" id="ARBA00022741"/>
    </source>
</evidence>
<evidence type="ECO:0000313" key="8">
    <source>
        <dbReference type="Proteomes" id="UP000298781"/>
    </source>
</evidence>
<dbReference type="GO" id="GO:0055085">
    <property type="term" value="P:transmembrane transport"/>
    <property type="evidence" value="ECO:0007669"/>
    <property type="project" value="UniProtKB-ARBA"/>
</dbReference>